<feature type="domain" description="T6SS Tle3 phospholipase effector alpha/beta" evidence="1">
    <location>
        <begin position="33"/>
        <end position="75"/>
    </location>
</feature>
<reference evidence="2" key="2">
    <citation type="journal article" date="2020" name="Microorganisms">
        <title>Osmotic Adaptation and Compatible Solute Biosynthesis of Phototrophic Bacteria as Revealed from Genome Analyses.</title>
        <authorList>
            <person name="Imhoff J.F."/>
            <person name="Rahn T."/>
            <person name="Kunzel S."/>
            <person name="Keller A."/>
            <person name="Neulinger S.C."/>
        </authorList>
    </citation>
    <scope>NUCLEOTIDE SEQUENCE</scope>
    <source>
        <strain evidence="2">IM 151</strain>
    </source>
</reference>
<dbReference type="Proteomes" id="UP001041814">
    <property type="component" value="Unassembled WGS sequence"/>
</dbReference>
<dbReference type="Pfam" id="PF24322">
    <property type="entry name" value="Tle3"/>
    <property type="match status" value="1"/>
</dbReference>
<reference evidence="2" key="1">
    <citation type="submission" date="2017-08" db="EMBL/GenBank/DDBJ databases">
        <authorList>
            <person name="Imhoff J.F."/>
            <person name="Rahn T."/>
            <person name="Kuenzel S."/>
            <person name="Neulinger S.C."/>
        </authorList>
    </citation>
    <scope>NUCLEOTIDE SEQUENCE</scope>
    <source>
        <strain evidence="2">IM 151</strain>
    </source>
</reference>
<accession>A0ABS1E3S1</accession>
<protein>
    <recommendedName>
        <fullName evidence="1">T6SS Tle3 phospholipase effector alpha/beta domain-containing protein</fullName>
    </recommendedName>
</protein>
<evidence type="ECO:0000313" key="2">
    <source>
        <dbReference type="EMBL" id="MBK1716041.1"/>
    </source>
</evidence>
<comment type="caution">
    <text evidence="2">The sequence shown here is derived from an EMBL/GenBank/DDBJ whole genome shotgun (WGS) entry which is preliminary data.</text>
</comment>
<evidence type="ECO:0000259" key="1">
    <source>
        <dbReference type="Pfam" id="PF24322"/>
    </source>
</evidence>
<dbReference type="InterPro" id="IPR056221">
    <property type="entry name" value="Tle3_ab_dom"/>
</dbReference>
<name>A0ABS1E3S1_RUBGE</name>
<gene>
    <name evidence="2" type="ORF">CKO43_25210</name>
</gene>
<evidence type="ECO:0000313" key="3">
    <source>
        <dbReference type="Proteomes" id="UP001041814"/>
    </source>
</evidence>
<proteinExistence type="predicted"/>
<dbReference type="EMBL" id="NRRU01000236">
    <property type="protein sequence ID" value="MBK1716041.1"/>
    <property type="molecule type" value="Genomic_DNA"/>
</dbReference>
<keyword evidence="3" id="KW-1185">Reference proteome</keyword>
<sequence>MTRRASLELINRHGFKDPNTSETRFEVKAFPGDPKAVPAPGSDRDNRGRVFLYCKPHDQVIGVAPVQGIGWHGVNAAQLDKIGAAGVFHQRVPEMPGG</sequence>
<organism evidence="2 3">
    <name type="scientific">Rubrivivax gelatinosus</name>
    <name type="common">Rhodocyclus gelatinosus</name>
    <name type="synonym">Rhodopseudomonas gelatinosa</name>
    <dbReference type="NCBI Taxonomy" id="28068"/>
    <lineage>
        <taxon>Bacteria</taxon>
        <taxon>Pseudomonadati</taxon>
        <taxon>Pseudomonadota</taxon>
        <taxon>Betaproteobacteria</taxon>
        <taxon>Burkholderiales</taxon>
        <taxon>Sphaerotilaceae</taxon>
        <taxon>Rubrivivax</taxon>
    </lineage>
</organism>